<keyword evidence="5" id="KW-0687">Ribonucleoprotein</keyword>
<dbReference type="InterPro" id="IPR016181">
    <property type="entry name" value="Acyl_CoA_acyltransferase"/>
</dbReference>
<evidence type="ECO:0000256" key="2">
    <source>
        <dbReference type="ARBA" id="ARBA00023315"/>
    </source>
</evidence>
<keyword evidence="5" id="KW-0689">Ribosomal protein</keyword>
<dbReference type="GO" id="GO:0005737">
    <property type="term" value="C:cytoplasm"/>
    <property type="evidence" value="ECO:0007669"/>
    <property type="project" value="TreeGrafter"/>
</dbReference>
<gene>
    <name evidence="5" type="primary">rimJ</name>
    <name evidence="5" type="ORF">G4911_01020</name>
</gene>
<dbReference type="RefSeq" id="WP_163147117.1">
    <property type="nucleotide sequence ID" value="NZ_CAWPLE010000004.1"/>
</dbReference>
<proteinExistence type="inferred from homology"/>
<organism evidence="5 6">
    <name type="scientific">Aeromonas rivipollensis</name>
    <dbReference type="NCBI Taxonomy" id="948519"/>
    <lineage>
        <taxon>Bacteria</taxon>
        <taxon>Pseudomonadati</taxon>
        <taxon>Pseudomonadota</taxon>
        <taxon>Gammaproteobacteria</taxon>
        <taxon>Aeromonadales</taxon>
        <taxon>Aeromonadaceae</taxon>
        <taxon>Aeromonas</taxon>
    </lineage>
</organism>
<dbReference type="EMBL" id="JAAIKZ010000001">
    <property type="protein sequence ID" value="NEX73357.1"/>
    <property type="molecule type" value="Genomic_DNA"/>
</dbReference>
<dbReference type="SUPFAM" id="SSF55729">
    <property type="entry name" value="Acyl-CoA N-acyltransferases (Nat)"/>
    <property type="match status" value="1"/>
</dbReference>
<comment type="similarity">
    <text evidence="3">Belongs to the acetyltransferase family. RimJ subfamily.</text>
</comment>
<dbReference type="PANTHER" id="PTHR43792:SF8">
    <property type="entry name" value="[RIBOSOMAL PROTEIN US5]-ALANINE N-ACETYLTRANSFERASE"/>
    <property type="match status" value="1"/>
</dbReference>
<dbReference type="NCBIfam" id="NF008072">
    <property type="entry name" value="PRK10809.1"/>
    <property type="match status" value="1"/>
</dbReference>
<comment type="caution">
    <text evidence="5">The sequence shown here is derived from an EMBL/GenBank/DDBJ whole genome shotgun (WGS) entry which is preliminary data.</text>
</comment>
<protein>
    <submittedName>
        <fullName evidence="5">Ribosomal protein S5-alanine N-acetyltransferase</fullName>
    </submittedName>
</protein>
<dbReference type="AlphaFoldDB" id="A0AAW9Y710"/>
<evidence type="ECO:0000256" key="3">
    <source>
        <dbReference type="ARBA" id="ARBA00038502"/>
    </source>
</evidence>
<dbReference type="GO" id="GO:0005840">
    <property type="term" value="C:ribosome"/>
    <property type="evidence" value="ECO:0007669"/>
    <property type="project" value="UniProtKB-KW"/>
</dbReference>
<keyword evidence="1" id="KW-0808">Transferase</keyword>
<dbReference type="Pfam" id="PF13302">
    <property type="entry name" value="Acetyltransf_3"/>
    <property type="match status" value="1"/>
</dbReference>
<sequence>MTLPHITTARTRLTVLPPERAELMLDFYRRNRTHLQPWEPWRDESFYTLGHWQGRLRDGYGQFFDGSAVQLVALDPKGERVLATCNFTHIMMGMFKACHLGYAIDQDHEGQGLMQEVVAAGIDYLFRERDLHRIMASYMPVNRRSGALLARLGFEQEGYARDYLMINGRWEDHVLTALLNPAG</sequence>
<evidence type="ECO:0000313" key="6">
    <source>
        <dbReference type="Proteomes" id="UP000480681"/>
    </source>
</evidence>
<dbReference type="Proteomes" id="UP000480681">
    <property type="component" value="Unassembled WGS sequence"/>
</dbReference>
<dbReference type="PANTHER" id="PTHR43792">
    <property type="entry name" value="GNAT FAMILY, PUTATIVE (AFU_ORTHOLOGUE AFUA_3G00765)-RELATED-RELATED"/>
    <property type="match status" value="1"/>
</dbReference>
<dbReference type="InterPro" id="IPR000182">
    <property type="entry name" value="GNAT_dom"/>
</dbReference>
<reference evidence="5 6" key="1">
    <citation type="submission" date="2020-02" db="EMBL/GenBank/DDBJ databases">
        <title>Genome sequencing of Aeromonas rivipollensis.</title>
        <authorList>
            <person name="Fono-Tamo Ubani E.K."/>
            <person name="Lekota K.E."/>
        </authorList>
    </citation>
    <scope>NUCLEOTIDE SEQUENCE [LARGE SCALE GENOMIC DNA]</scope>
    <source>
        <strain evidence="5 6">G87</strain>
    </source>
</reference>
<evidence type="ECO:0000313" key="5">
    <source>
        <dbReference type="EMBL" id="NEX73357.1"/>
    </source>
</evidence>
<accession>A0AAW9Y710</accession>
<keyword evidence="2" id="KW-0012">Acyltransferase</keyword>
<dbReference type="InterPro" id="IPR051531">
    <property type="entry name" value="N-acetyltransferase"/>
</dbReference>
<feature type="domain" description="N-acetyltransferase" evidence="4">
    <location>
        <begin position="25"/>
        <end position="181"/>
    </location>
</feature>
<dbReference type="Gene3D" id="3.40.630.30">
    <property type="match status" value="1"/>
</dbReference>
<dbReference type="PROSITE" id="PS51186">
    <property type="entry name" value="GNAT"/>
    <property type="match status" value="1"/>
</dbReference>
<evidence type="ECO:0000256" key="1">
    <source>
        <dbReference type="ARBA" id="ARBA00022679"/>
    </source>
</evidence>
<dbReference type="GO" id="GO:0008999">
    <property type="term" value="F:protein-N-terminal-alanine acetyltransferase activity"/>
    <property type="evidence" value="ECO:0007669"/>
    <property type="project" value="TreeGrafter"/>
</dbReference>
<name>A0AAW9Y710_9GAMM</name>
<evidence type="ECO:0000259" key="4">
    <source>
        <dbReference type="PROSITE" id="PS51186"/>
    </source>
</evidence>